<dbReference type="STRING" id="1610491.AAV94_05975"/>
<protein>
    <submittedName>
        <fullName evidence="2">Uncharacterized protein</fullName>
    </submittedName>
</protein>
<proteinExistence type="predicted"/>
<organism evidence="2 3">
    <name type="scientific">Lampropedia cohaerens</name>
    <dbReference type="NCBI Taxonomy" id="1610491"/>
    <lineage>
        <taxon>Bacteria</taxon>
        <taxon>Pseudomonadati</taxon>
        <taxon>Pseudomonadota</taxon>
        <taxon>Betaproteobacteria</taxon>
        <taxon>Burkholderiales</taxon>
        <taxon>Comamonadaceae</taxon>
        <taxon>Lampropedia</taxon>
    </lineage>
</organism>
<reference evidence="2 3" key="1">
    <citation type="submission" date="2015-05" db="EMBL/GenBank/DDBJ databases">
        <title>Draft genome sequence of Lampropedia sp. CT6, isolated from the microbial mat of a hot water spring, located at Manikaran, India.</title>
        <authorList>
            <person name="Tripathi C."/>
            <person name="Rani P."/>
            <person name="Mahato N.K."/>
            <person name="Lal R."/>
        </authorList>
    </citation>
    <scope>NUCLEOTIDE SEQUENCE [LARGE SCALE GENOMIC DNA]</scope>
    <source>
        <strain evidence="2 3">CT6</strain>
    </source>
</reference>
<sequence>MHLNDTSAITSRRTQGPLQNQAHATRRQGLQTGQDIIIQSLGKGLAAQGGNPAHGRSGVS</sequence>
<dbReference type="EMBL" id="LBNQ01000020">
    <property type="protein sequence ID" value="KKW68344.1"/>
    <property type="molecule type" value="Genomic_DNA"/>
</dbReference>
<evidence type="ECO:0000313" key="3">
    <source>
        <dbReference type="Proteomes" id="UP000050580"/>
    </source>
</evidence>
<dbReference type="AlphaFoldDB" id="A0A0U1Q0P9"/>
<accession>A0A0U1Q0P9</accession>
<dbReference type="Proteomes" id="UP000050580">
    <property type="component" value="Unassembled WGS sequence"/>
</dbReference>
<feature type="compositionally biased region" description="Polar residues" evidence="1">
    <location>
        <begin position="1"/>
        <end position="34"/>
    </location>
</feature>
<keyword evidence="3" id="KW-1185">Reference proteome</keyword>
<evidence type="ECO:0000313" key="2">
    <source>
        <dbReference type="EMBL" id="KKW68344.1"/>
    </source>
</evidence>
<comment type="caution">
    <text evidence="2">The sequence shown here is derived from an EMBL/GenBank/DDBJ whole genome shotgun (WGS) entry which is preliminary data.</text>
</comment>
<gene>
    <name evidence="2" type="ORF">AAV94_05975</name>
</gene>
<evidence type="ECO:0000256" key="1">
    <source>
        <dbReference type="SAM" id="MobiDB-lite"/>
    </source>
</evidence>
<feature type="region of interest" description="Disordered" evidence="1">
    <location>
        <begin position="1"/>
        <end position="35"/>
    </location>
</feature>
<name>A0A0U1Q0P9_9BURK</name>